<dbReference type="GO" id="GO:0020037">
    <property type="term" value="F:heme binding"/>
    <property type="evidence" value="ECO:0007669"/>
    <property type="project" value="TreeGrafter"/>
</dbReference>
<comment type="similarity">
    <text evidence="12">Belongs to the cytochrome b561 family.</text>
</comment>
<dbReference type="GO" id="GO:0046872">
    <property type="term" value="F:metal ion binding"/>
    <property type="evidence" value="ECO:0007669"/>
    <property type="project" value="UniProtKB-KW"/>
</dbReference>
<feature type="transmembrane region" description="Helical" evidence="13">
    <location>
        <begin position="90"/>
        <end position="108"/>
    </location>
</feature>
<evidence type="ECO:0000256" key="7">
    <source>
        <dbReference type="ARBA" id="ARBA00022723"/>
    </source>
</evidence>
<evidence type="ECO:0000256" key="8">
    <source>
        <dbReference type="ARBA" id="ARBA00022982"/>
    </source>
</evidence>
<protein>
    <submittedName>
        <fullName evidence="15">Cytochrome b</fullName>
    </submittedName>
</protein>
<evidence type="ECO:0000256" key="6">
    <source>
        <dbReference type="ARBA" id="ARBA00022692"/>
    </source>
</evidence>
<dbReference type="GO" id="GO:0005886">
    <property type="term" value="C:plasma membrane"/>
    <property type="evidence" value="ECO:0007669"/>
    <property type="project" value="UniProtKB-SubCell"/>
</dbReference>
<evidence type="ECO:0000256" key="5">
    <source>
        <dbReference type="ARBA" id="ARBA00022617"/>
    </source>
</evidence>
<evidence type="ECO:0000256" key="11">
    <source>
        <dbReference type="ARBA" id="ARBA00023136"/>
    </source>
</evidence>
<evidence type="ECO:0000256" key="12">
    <source>
        <dbReference type="ARBA" id="ARBA00037975"/>
    </source>
</evidence>
<evidence type="ECO:0000256" key="10">
    <source>
        <dbReference type="ARBA" id="ARBA00023004"/>
    </source>
</evidence>
<keyword evidence="10" id="KW-0408">Iron</keyword>
<evidence type="ECO:0000256" key="13">
    <source>
        <dbReference type="SAM" id="Phobius"/>
    </source>
</evidence>
<evidence type="ECO:0000313" key="15">
    <source>
        <dbReference type="EMBL" id="MBE9398324.1"/>
    </source>
</evidence>
<name>A0A8J7JZZ0_9GAMM</name>
<dbReference type="GO" id="GO:0009055">
    <property type="term" value="F:electron transfer activity"/>
    <property type="evidence" value="ECO:0007669"/>
    <property type="project" value="InterPro"/>
</dbReference>
<comment type="cofactor">
    <cofactor evidence="1">
        <name>heme b</name>
        <dbReference type="ChEBI" id="CHEBI:60344"/>
    </cofactor>
</comment>
<dbReference type="InterPro" id="IPR052168">
    <property type="entry name" value="Cytochrome_b561_oxidase"/>
</dbReference>
<comment type="caution">
    <text evidence="15">The sequence shown here is derived from an EMBL/GenBank/DDBJ whole genome shotgun (WGS) entry which is preliminary data.</text>
</comment>
<dbReference type="Pfam" id="PF01292">
    <property type="entry name" value="Ni_hydr_CYTB"/>
    <property type="match status" value="1"/>
</dbReference>
<dbReference type="Proteomes" id="UP000640333">
    <property type="component" value="Unassembled WGS sequence"/>
</dbReference>
<accession>A0A8J7JZZ0</accession>
<keyword evidence="7" id="KW-0479">Metal-binding</keyword>
<feature type="domain" description="Cytochrome b561 bacterial/Ni-hydrogenase" evidence="14">
    <location>
        <begin position="10"/>
        <end position="182"/>
    </location>
</feature>
<dbReference type="InterPro" id="IPR016174">
    <property type="entry name" value="Di-haem_cyt_TM"/>
</dbReference>
<keyword evidence="8" id="KW-0249">Electron transport</keyword>
<feature type="transmembrane region" description="Helical" evidence="13">
    <location>
        <begin position="115"/>
        <end position="132"/>
    </location>
</feature>
<gene>
    <name evidence="15" type="ORF">IOQ59_13765</name>
</gene>
<keyword evidence="16" id="KW-1185">Reference proteome</keyword>
<evidence type="ECO:0000256" key="1">
    <source>
        <dbReference type="ARBA" id="ARBA00001970"/>
    </source>
</evidence>
<comment type="subcellular location">
    <subcellularLocation>
        <location evidence="2">Cell membrane</location>
        <topology evidence="2">Multi-pass membrane protein</topology>
    </subcellularLocation>
</comment>
<feature type="transmembrane region" description="Helical" evidence="13">
    <location>
        <begin position="20"/>
        <end position="39"/>
    </location>
</feature>
<proteinExistence type="inferred from homology"/>
<evidence type="ECO:0000256" key="3">
    <source>
        <dbReference type="ARBA" id="ARBA00022448"/>
    </source>
</evidence>
<evidence type="ECO:0000256" key="4">
    <source>
        <dbReference type="ARBA" id="ARBA00022475"/>
    </source>
</evidence>
<feature type="transmembrane region" description="Helical" evidence="13">
    <location>
        <begin position="51"/>
        <end position="70"/>
    </location>
</feature>
<dbReference type="RefSeq" id="WP_193953961.1">
    <property type="nucleotide sequence ID" value="NZ_JADEYS010000014.1"/>
</dbReference>
<dbReference type="AlphaFoldDB" id="A0A8J7JZZ0"/>
<evidence type="ECO:0000256" key="9">
    <source>
        <dbReference type="ARBA" id="ARBA00022989"/>
    </source>
</evidence>
<evidence type="ECO:0000256" key="2">
    <source>
        <dbReference type="ARBA" id="ARBA00004651"/>
    </source>
</evidence>
<keyword evidence="11 13" id="KW-0472">Membrane</keyword>
<keyword evidence="5" id="KW-0349">Heme</keyword>
<feature type="transmembrane region" description="Helical" evidence="13">
    <location>
        <begin position="144"/>
        <end position="165"/>
    </location>
</feature>
<evidence type="ECO:0000313" key="16">
    <source>
        <dbReference type="Proteomes" id="UP000640333"/>
    </source>
</evidence>
<dbReference type="GO" id="GO:0022904">
    <property type="term" value="P:respiratory electron transport chain"/>
    <property type="evidence" value="ECO:0007669"/>
    <property type="project" value="InterPro"/>
</dbReference>
<reference evidence="15" key="1">
    <citation type="submission" date="2020-10" db="EMBL/GenBank/DDBJ databases">
        <title>Bacterium isolated from coastal waters sediment.</title>
        <authorList>
            <person name="Chen R.-J."/>
            <person name="Lu D.-C."/>
            <person name="Zhu K.-L."/>
            <person name="Du Z.-J."/>
        </authorList>
    </citation>
    <scope>NUCLEOTIDE SEQUENCE</scope>
    <source>
        <strain evidence="15">N1Y112</strain>
    </source>
</reference>
<dbReference type="InterPro" id="IPR011577">
    <property type="entry name" value="Cyt_b561_bac/Ni-Hgenase"/>
</dbReference>
<keyword evidence="6 13" id="KW-0812">Transmembrane</keyword>
<dbReference type="EMBL" id="JADEYS010000014">
    <property type="protein sequence ID" value="MBE9398324.1"/>
    <property type="molecule type" value="Genomic_DNA"/>
</dbReference>
<keyword evidence="9 13" id="KW-1133">Transmembrane helix</keyword>
<dbReference type="PANTHER" id="PTHR30529">
    <property type="entry name" value="CYTOCHROME B561"/>
    <property type="match status" value="1"/>
</dbReference>
<sequence length="188" mass="20921">MNRVHTEQQHYGVVAKGLHWGMALMLIALISIGTYMTGLDKSDPSRLELLGMHKSFGAIFMQLAVFRLIWSRIQPAPTLPNVLSGWERLLSRFVTASLYLLMLAIPFSGMAMTNFAGYPVSIFGLIDMPILFDKNTEMVGLAKNAHGILVYALLVSIFMHIAGALKHRFLDAPEADVLPRMVPLKPRV</sequence>
<organism evidence="15 16">
    <name type="scientific">Pontibacterium sinense</name>
    <dbReference type="NCBI Taxonomy" id="2781979"/>
    <lineage>
        <taxon>Bacteria</taxon>
        <taxon>Pseudomonadati</taxon>
        <taxon>Pseudomonadota</taxon>
        <taxon>Gammaproteobacteria</taxon>
        <taxon>Oceanospirillales</taxon>
        <taxon>Oceanospirillaceae</taxon>
        <taxon>Pontibacterium</taxon>
    </lineage>
</organism>
<dbReference type="PANTHER" id="PTHR30529:SF1">
    <property type="entry name" value="CYTOCHROME B561 HOMOLOG 2"/>
    <property type="match status" value="1"/>
</dbReference>
<dbReference type="SUPFAM" id="SSF81342">
    <property type="entry name" value="Transmembrane di-heme cytochromes"/>
    <property type="match status" value="1"/>
</dbReference>
<keyword evidence="3" id="KW-0813">Transport</keyword>
<evidence type="ECO:0000259" key="14">
    <source>
        <dbReference type="Pfam" id="PF01292"/>
    </source>
</evidence>
<keyword evidence="4" id="KW-1003">Cell membrane</keyword>